<evidence type="ECO:0000313" key="2">
    <source>
        <dbReference type="EMBL" id="GLK99370.1"/>
    </source>
</evidence>
<gene>
    <name evidence="2" type="ORF">GCM10017581_011110</name>
</gene>
<feature type="transmembrane region" description="Helical" evidence="1">
    <location>
        <begin position="90"/>
        <end position="108"/>
    </location>
</feature>
<dbReference type="EMBL" id="BSFP01000003">
    <property type="protein sequence ID" value="GLK99370.1"/>
    <property type="molecule type" value="Genomic_DNA"/>
</dbReference>
<reference evidence="2" key="2">
    <citation type="submission" date="2023-01" db="EMBL/GenBank/DDBJ databases">
        <authorList>
            <person name="Sun Q."/>
            <person name="Evtushenko L."/>
        </authorList>
    </citation>
    <scope>NUCLEOTIDE SEQUENCE</scope>
    <source>
        <strain evidence="2">VKM Ac-1321</strain>
    </source>
</reference>
<keyword evidence="1" id="KW-0812">Transmembrane</keyword>
<feature type="transmembrane region" description="Helical" evidence="1">
    <location>
        <begin position="56"/>
        <end position="78"/>
    </location>
</feature>
<evidence type="ECO:0000256" key="1">
    <source>
        <dbReference type="SAM" id="Phobius"/>
    </source>
</evidence>
<reference evidence="2" key="1">
    <citation type="journal article" date="2014" name="Int. J. Syst. Evol. Microbiol.">
        <title>Complete genome sequence of Corynebacterium casei LMG S-19264T (=DSM 44701T), isolated from a smear-ripened cheese.</title>
        <authorList>
            <consortium name="US DOE Joint Genome Institute (JGI-PGF)"/>
            <person name="Walter F."/>
            <person name="Albersmeier A."/>
            <person name="Kalinowski J."/>
            <person name="Ruckert C."/>
        </authorList>
    </citation>
    <scope>NUCLEOTIDE SEQUENCE</scope>
    <source>
        <strain evidence="2">VKM Ac-1321</strain>
    </source>
</reference>
<accession>A0A9W6KC19</accession>
<evidence type="ECO:0008006" key="4">
    <source>
        <dbReference type="Google" id="ProtNLM"/>
    </source>
</evidence>
<feature type="transmembrane region" description="Helical" evidence="1">
    <location>
        <begin position="114"/>
        <end position="136"/>
    </location>
</feature>
<protein>
    <recommendedName>
        <fullName evidence="4">EamA domain-containing protein</fullName>
    </recommendedName>
</protein>
<keyword evidence="1" id="KW-1133">Transmembrane helix</keyword>
<dbReference type="AlphaFoldDB" id="A0A9W6KC19"/>
<keyword evidence="1" id="KW-0472">Membrane</keyword>
<name>A0A9W6KC19_9ACTN</name>
<dbReference type="RefSeq" id="WP_271189021.1">
    <property type="nucleotide sequence ID" value="NZ_BSFP01000003.1"/>
</dbReference>
<keyword evidence="3" id="KW-1185">Reference proteome</keyword>
<comment type="caution">
    <text evidence="2">The sequence shown here is derived from an EMBL/GenBank/DDBJ whole genome shotgun (WGS) entry which is preliminary data.</text>
</comment>
<sequence length="181" mass="19750">MIDHRFVLLALAFNVLGAGSYMLRLLRTTVQPHIITWSIWALAPAVAFAAQRHDGVGLPSAITLFTGISPAAVVVVLLIRGNYLLNVTPFDVCCGLLSIVGLVLWLVFRQTGFAVGFAILSDGLASLPTMAAARALPVRTRIRQRAIPSMRPPLRLHFGFWHPGASTQRSARPIRCHPRLP</sequence>
<dbReference type="Proteomes" id="UP001143480">
    <property type="component" value="Unassembled WGS sequence"/>
</dbReference>
<proteinExistence type="predicted"/>
<feature type="transmembrane region" description="Helical" evidence="1">
    <location>
        <begin position="6"/>
        <end position="26"/>
    </location>
</feature>
<feature type="transmembrane region" description="Helical" evidence="1">
    <location>
        <begin position="33"/>
        <end position="50"/>
    </location>
</feature>
<organism evidence="2 3">
    <name type="scientific">Dactylosporangium matsuzakiense</name>
    <dbReference type="NCBI Taxonomy" id="53360"/>
    <lineage>
        <taxon>Bacteria</taxon>
        <taxon>Bacillati</taxon>
        <taxon>Actinomycetota</taxon>
        <taxon>Actinomycetes</taxon>
        <taxon>Micromonosporales</taxon>
        <taxon>Micromonosporaceae</taxon>
        <taxon>Dactylosporangium</taxon>
    </lineage>
</organism>
<evidence type="ECO:0000313" key="3">
    <source>
        <dbReference type="Proteomes" id="UP001143480"/>
    </source>
</evidence>